<gene>
    <name evidence="2" type="ORF">PMA3_26455</name>
</gene>
<dbReference type="InterPro" id="IPR029052">
    <property type="entry name" value="Metallo-depent_PP-like"/>
</dbReference>
<evidence type="ECO:0000259" key="1">
    <source>
        <dbReference type="Pfam" id="PF00149"/>
    </source>
</evidence>
<protein>
    <submittedName>
        <fullName evidence="2">Serine/threonine protein phosphatase</fullName>
    </submittedName>
</protein>
<accession>A0A191Z0J9</accession>
<dbReference type="PANTHER" id="PTHR37844">
    <property type="entry name" value="SER/THR PROTEIN PHOSPHATASE SUPERFAMILY (AFU_ORTHOLOGUE AFUA_1G14840)"/>
    <property type="match status" value="1"/>
</dbReference>
<dbReference type="Pfam" id="PF00149">
    <property type="entry name" value="Metallophos"/>
    <property type="match status" value="1"/>
</dbReference>
<dbReference type="OrthoDB" id="356681at2"/>
<organism evidence="2 3">
    <name type="scientific">Pseudomonas silesiensis</name>
    <dbReference type="NCBI Taxonomy" id="1853130"/>
    <lineage>
        <taxon>Bacteria</taxon>
        <taxon>Pseudomonadati</taxon>
        <taxon>Pseudomonadota</taxon>
        <taxon>Gammaproteobacteria</taxon>
        <taxon>Pseudomonadales</taxon>
        <taxon>Pseudomonadaceae</taxon>
        <taxon>Pseudomonas</taxon>
    </lineage>
</organism>
<evidence type="ECO:0000313" key="3">
    <source>
        <dbReference type="Proteomes" id="UP000078354"/>
    </source>
</evidence>
<name>A0A191Z0J9_9PSED</name>
<feature type="domain" description="Calcineurin-like phosphoesterase" evidence="1">
    <location>
        <begin position="2"/>
        <end position="212"/>
    </location>
</feature>
<dbReference type="Gene3D" id="3.60.21.10">
    <property type="match status" value="2"/>
</dbReference>
<dbReference type="RefSeq" id="WP_064679937.1">
    <property type="nucleotide sequence ID" value="NZ_CP014870.1"/>
</dbReference>
<sequence>MRIQALSDIHNEFSLFNPPCLDVDVVILAGDIDTGTRGVEWANKTFHCPVIYVGGNHEYYKGHLDRTLQKMREKALPHVHVLENEQVVINGVRFLGTTGWTDFYSTDNATSAMLAAQLSMNDYKQIRTGNQYHRIRPIDLQQKSHFAKQWLLSQLSTKYQGKTVVVTHHAPSPECAPGIKYEMGHLAAAYVNDWKEFAEFDIDLWVHGHTHVGYHKSINGIPHASNPRGYPFEDTGFVSDLVLTI</sequence>
<dbReference type="InterPro" id="IPR004843">
    <property type="entry name" value="Calcineurin-like_PHP"/>
</dbReference>
<dbReference type="SUPFAM" id="SSF56300">
    <property type="entry name" value="Metallo-dependent phosphatases"/>
    <property type="match status" value="1"/>
</dbReference>
<dbReference type="EMBL" id="CP014870">
    <property type="protein sequence ID" value="ANJ58503.1"/>
    <property type="molecule type" value="Genomic_DNA"/>
</dbReference>
<dbReference type="GO" id="GO:0016787">
    <property type="term" value="F:hydrolase activity"/>
    <property type="evidence" value="ECO:0007669"/>
    <property type="project" value="InterPro"/>
</dbReference>
<dbReference type="Proteomes" id="UP000078354">
    <property type="component" value="Chromosome"/>
</dbReference>
<dbReference type="PANTHER" id="PTHR37844:SF2">
    <property type="entry name" value="SER_THR PROTEIN PHOSPHATASE SUPERFAMILY (AFU_ORTHOLOGUE AFUA_1G14840)"/>
    <property type="match status" value="1"/>
</dbReference>
<dbReference type="AlphaFoldDB" id="A0A191Z0J9"/>
<reference evidence="2 3" key="1">
    <citation type="journal article" date="2018" name="Syst. Appl. Microbiol.">
        <title>Pseudomonas silesiensis sp. nov. strain A3T isolated from a biological pesticide sewage treatment plant and analysis of the complete genome sequence.</title>
        <authorList>
            <person name="Kaminski M.A."/>
            <person name="Furmanczyk E.M."/>
            <person name="Sobczak A."/>
            <person name="Dziembowski A."/>
            <person name="Lipinski L."/>
        </authorList>
    </citation>
    <scope>NUCLEOTIDE SEQUENCE [LARGE SCALE GENOMIC DNA]</scope>
    <source>
        <strain evidence="2 3">A3</strain>
    </source>
</reference>
<proteinExistence type="predicted"/>
<keyword evidence="3" id="KW-1185">Reference proteome</keyword>
<evidence type="ECO:0000313" key="2">
    <source>
        <dbReference type="EMBL" id="ANJ58503.1"/>
    </source>
</evidence>
<dbReference type="KEGG" id="psil:PMA3_26455"/>